<sequence length="206" mass="23287">MVTRLLSSPDTKVVHICMSGSYPEDHLQNVLKSLSFGDEKKKLPLDDKTKNTILDSIWLAYPDDLNESYEQLEKLQEENSAGLSKLMIVIQDLDDMAELYAFRDFTSACATLMNFMLKLRKISQLGATVIVTNINHDSGVSMIFSYIAKFYDNKLTFSFHKGSILLEIRPLTISTELQLSTTTLSINPQTMYHMLFPSSENALIST</sequence>
<dbReference type="Proteomes" id="UP000000314">
    <property type="component" value="Chromosome 4"/>
</dbReference>
<dbReference type="KEGG" id="ppa:PAS_chr4_0207"/>
<keyword evidence="2" id="KW-1185">Reference proteome</keyword>
<dbReference type="InParanoid" id="C4R758"/>
<accession>C4R758</accession>
<dbReference type="Gene3D" id="3.40.50.300">
    <property type="entry name" value="P-loop containing nucleotide triphosphate hydrolases"/>
    <property type="match status" value="1"/>
</dbReference>
<organism evidence="1 2">
    <name type="scientific">Komagataella phaffii (strain GS115 / ATCC 20864)</name>
    <name type="common">Yeast</name>
    <name type="synonym">Pichia pastoris</name>
    <dbReference type="NCBI Taxonomy" id="644223"/>
    <lineage>
        <taxon>Eukaryota</taxon>
        <taxon>Fungi</taxon>
        <taxon>Dikarya</taxon>
        <taxon>Ascomycota</taxon>
        <taxon>Saccharomycotina</taxon>
        <taxon>Pichiomycetes</taxon>
        <taxon>Pichiales</taxon>
        <taxon>Pichiaceae</taxon>
        <taxon>Komagataella</taxon>
    </lineage>
</organism>
<evidence type="ECO:0000313" key="1">
    <source>
        <dbReference type="EMBL" id="CAY71433.1"/>
    </source>
</evidence>
<name>C4R758_KOMPG</name>
<evidence type="ECO:0000313" key="2">
    <source>
        <dbReference type="Proteomes" id="UP000000314"/>
    </source>
</evidence>
<dbReference type="RefSeq" id="XP_002493612.1">
    <property type="nucleotide sequence ID" value="XM_002493567.1"/>
</dbReference>
<dbReference type="EMBL" id="FN392322">
    <property type="protein sequence ID" value="CAY71433.1"/>
    <property type="molecule type" value="Genomic_DNA"/>
</dbReference>
<dbReference type="GeneID" id="8200879"/>
<evidence type="ECO:0008006" key="3">
    <source>
        <dbReference type="Google" id="ProtNLM"/>
    </source>
</evidence>
<dbReference type="HOGENOM" id="CLU_1129434_0_0_1"/>
<proteinExistence type="predicted"/>
<reference evidence="1 2" key="1">
    <citation type="journal article" date="2009" name="Nat. Biotechnol.">
        <title>Genome sequence of the recombinant protein production host Pichia pastoris.</title>
        <authorList>
            <person name="De Schutter K."/>
            <person name="Lin Y.C."/>
            <person name="Tiels P."/>
            <person name="Van Hecke A."/>
            <person name="Glinka S."/>
            <person name="Weber-Lehmann J."/>
            <person name="Rouze P."/>
            <person name="Van de Peer Y."/>
            <person name="Callewaert N."/>
        </authorList>
    </citation>
    <scope>NUCLEOTIDE SEQUENCE [LARGE SCALE GENOMIC DNA]</scope>
    <source>
        <strain evidence="2">GS115 / ATCC 20864</strain>
    </source>
</reference>
<dbReference type="OrthoDB" id="10393811at2759"/>
<protein>
    <recommendedName>
        <fullName evidence="3">DNA recombination and repair protein Rad51-like C-terminal domain-containing protein</fullName>
    </recommendedName>
</protein>
<dbReference type="AlphaFoldDB" id="C4R758"/>
<dbReference type="InterPro" id="IPR027417">
    <property type="entry name" value="P-loop_NTPase"/>
</dbReference>
<gene>
    <name evidence="1" type="ordered locus">PAS_chr4_0207</name>
</gene>